<protein>
    <submittedName>
        <fullName evidence="1">Uncharacterized protein</fullName>
    </submittedName>
</protein>
<accession>A0A1W1EIU1</accession>
<gene>
    <name evidence="1" type="ORF">MNB_SV-15-315</name>
</gene>
<sequence>MHTLTLNIQDTLLDKVLHFLQNLPKNEISIVENRLIDEYKDVDYWSEEEIDSIGKIGFISSSFEDDNEDYSKW</sequence>
<name>A0A1W1EIU1_9ZZZZ</name>
<organism evidence="1">
    <name type="scientific">hydrothermal vent metagenome</name>
    <dbReference type="NCBI Taxonomy" id="652676"/>
    <lineage>
        <taxon>unclassified sequences</taxon>
        <taxon>metagenomes</taxon>
        <taxon>ecological metagenomes</taxon>
    </lineage>
</organism>
<reference evidence="1" key="1">
    <citation type="submission" date="2016-10" db="EMBL/GenBank/DDBJ databases">
        <authorList>
            <person name="de Groot N.N."/>
        </authorList>
    </citation>
    <scope>NUCLEOTIDE SEQUENCE</scope>
</reference>
<dbReference type="AlphaFoldDB" id="A0A1W1EIU1"/>
<evidence type="ECO:0000313" key="1">
    <source>
        <dbReference type="EMBL" id="SHO80712.1"/>
    </source>
</evidence>
<dbReference type="EMBL" id="FRYL01000016">
    <property type="protein sequence ID" value="SHO80712.1"/>
    <property type="molecule type" value="Genomic_DNA"/>
</dbReference>
<proteinExistence type="predicted"/>